<sequence length="75" mass="8220">MNRKQLESRAYVKPGAAICALQIESLLQTLSGQHNPIHQGGTHGDAKQGWFEEDEDGLTTNPSSEGESSNPLWKE</sequence>
<dbReference type="STRING" id="76123.AS203_09890"/>
<evidence type="ECO:0000313" key="3">
    <source>
        <dbReference type="Proteomes" id="UP000056252"/>
    </source>
</evidence>
<dbReference type="EMBL" id="CP013195">
    <property type="protein sequence ID" value="ALO49363.1"/>
    <property type="molecule type" value="Genomic_DNA"/>
</dbReference>
<gene>
    <name evidence="2" type="ORF">AS203_09890</name>
</gene>
<organism evidence="2 3">
    <name type="scientific">Hoylesella enoeca</name>
    <dbReference type="NCBI Taxonomy" id="76123"/>
    <lineage>
        <taxon>Bacteria</taxon>
        <taxon>Pseudomonadati</taxon>
        <taxon>Bacteroidota</taxon>
        <taxon>Bacteroidia</taxon>
        <taxon>Bacteroidales</taxon>
        <taxon>Prevotellaceae</taxon>
        <taxon>Hoylesella</taxon>
    </lineage>
</organism>
<dbReference type="AlphaFoldDB" id="A0A0S2KMN9"/>
<keyword evidence="3" id="KW-1185">Reference proteome</keyword>
<proteinExistence type="predicted"/>
<feature type="compositionally biased region" description="Polar residues" evidence="1">
    <location>
        <begin position="58"/>
        <end position="75"/>
    </location>
</feature>
<evidence type="ECO:0000313" key="2">
    <source>
        <dbReference type="EMBL" id="ALO49363.1"/>
    </source>
</evidence>
<dbReference type="RefSeq" id="WP_025065286.1">
    <property type="nucleotide sequence ID" value="NZ_CP013195.1"/>
</dbReference>
<evidence type="ECO:0000256" key="1">
    <source>
        <dbReference type="SAM" id="MobiDB-lite"/>
    </source>
</evidence>
<name>A0A0S2KMN9_9BACT</name>
<dbReference type="OrthoDB" id="1085770at2"/>
<dbReference type="KEGG" id="peo:AS203_09890"/>
<reference evidence="3" key="1">
    <citation type="submission" date="2015-11" db="EMBL/GenBank/DDBJ databases">
        <authorList>
            <person name="Holder M.E."/>
            <person name="Ajami N.J."/>
            <person name="Petrosino J.F."/>
        </authorList>
    </citation>
    <scope>NUCLEOTIDE SEQUENCE [LARGE SCALE GENOMIC DNA]</scope>
    <source>
        <strain evidence="3">F0113</strain>
    </source>
</reference>
<dbReference type="Proteomes" id="UP000056252">
    <property type="component" value="Chromosome"/>
</dbReference>
<protein>
    <submittedName>
        <fullName evidence="2">Uncharacterized protein</fullName>
    </submittedName>
</protein>
<accession>A0A0S2KMN9</accession>
<feature type="region of interest" description="Disordered" evidence="1">
    <location>
        <begin position="33"/>
        <end position="75"/>
    </location>
</feature>